<dbReference type="STRING" id="103827.A0A0N5DBA6"/>
<proteinExistence type="predicted"/>
<sequence>MQSDSAKLIKTETEIYETKFKLDIEKLENEKEELKQQIINLYVEKDDKDDQCRRLNAEIDELKHKSQSDIEKIRSDMVCTQEKYRMEYDNERDSHAKKIDSLNATIEELQIKLGNAERALLDFQNRGNILEGENNELKEKHEVLFSEMEQLRSELGAVRNDADKLKQEINRYKLDLQAAEKEIKSLTSTNDEMKVQLNTADDKTNSLNKTIRDQELKILDCELFKE</sequence>
<feature type="coiled-coil region" evidence="1">
    <location>
        <begin position="17"/>
        <end position="203"/>
    </location>
</feature>
<dbReference type="SUPFAM" id="SSF57997">
    <property type="entry name" value="Tropomyosin"/>
    <property type="match status" value="1"/>
</dbReference>
<dbReference type="AlphaFoldDB" id="A0A0N5DBA6"/>
<evidence type="ECO:0000313" key="4">
    <source>
        <dbReference type="WBParaSite" id="TCLT_0001046801-mRNA-1"/>
    </source>
</evidence>
<accession>A0A0N5DBA6</accession>
<dbReference type="Proteomes" id="UP000276776">
    <property type="component" value="Unassembled WGS sequence"/>
</dbReference>
<organism evidence="4">
    <name type="scientific">Thelazia callipaeda</name>
    <name type="common">Oriental eyeworm</name>
    <name type="synonym">Parasitic nematode</name>
    <dbReference type="NCBI Taxonomy" id="103827"/>
    <lineage>
        <taxon>Eukaryota</taxon>
        <taxon>Metazoa</taxon>
        <taxon>Ecdysozoa</taxon>
        <taxon>Nematoda</taxon>
        <taxon>Chromadorea</taxon>
        <taxon>Rhabditida</taxon>
        <taxon>Spirurina</taxon>
        <taxon>Spiruromorpha</taxon>
        <taxon>Thelazioidea</taxon>
        <taxon>Thelaziidae</taxon>
        <taxon>Thelazia</taxon>
    </lineage>
</organism>
<protein>
    <submittedName>
        <fullName evidence="4">Myosin_tail_1 domain-containing protein</fullName>
    </submittedName>
</protein>
<dbReference type="EMBL" id="UYYF01005117">
    <property type="protein sequence ID" value="VDN08149.1"/>
    <property type="molecule type" value="Genomic_DNA"/>
</dbReference>
<evidence type="ECO:0000313" key="2">
    <source>
        <dbReference type="EMBL" id="VDN08149.1"/>
    </source>
</evidence>
<keyword evidence="3" id="KW-1185">Reference proteome</keyword>
<dbReference type="WBParaSite" id="TCLT_0001046801-mRNA-1">
    <property type="protein sequence ID" value="TCLT_0001046801-mRNA-1"/>
    <property type="gene ID" value="TCLT_0001046801"/>
</dbReference>
<dbReference type="Gene3D" id="1.10.287.1490">
    <property type="match status" value="1"/>
</dbReference>
<evidence type="ECO:0000256" key="1">
    <source>
        <dbReference type="SAM" id="Coils"/>
    </source>
</evidence>
<reference evidence="4" key="1">
    <citation type="submission" date="2017-02" db="UniProtKB">
        <authorList>
            <consortium name="WormBaseParasite"/>
        </authorList>
    </citation>
    <scope>IDENTIFICATION</scope>
</reference>
<reference evidence="2 3" key="2">
    <citation type="submission" date="2018-11" db="EMBL/GenBank/DDBJ databases">
        <authorList>
            <consortium name="Pathogen Informatics"/>
        </authorList>
    </citation>
    <scope>NUCLEOTIDE SEQUENCE [LARGE SCALE GENOMIC DNA]</scope>
</reference>
<name>A0A0N5DBA6_THECL</name>
<evidence type="ECO:0000313" key="3">
    <source>
        <dbReference type="Proteomes" id="UP000276776"/>
    </source>
</evidence>
<dbReference type="OrthoDB" id="5874462at2759"/>
<dbReference type="OMA" id="TTAQERY"/>
<keyword evidence="1" id="KW-0175">Coiled coil</keyword>
<gene>
    <name evidence="2" type="ORF">TCLT_LOCUS10457</name>
</gene>